<keyword evidence="7" id="KW-1185">Reference proteome</keyword>
<dbReference type="Pfam" id="PF06140">
    <property type="entry name" value="Ifi-6-16"/>
    <property type="match status" value="1"/>
</dbReference>
<comment type="subcellular location">
    <subcellularLocation>
        <location evidence="1">Membrane</location>
        <topology evidence="1">Multi-pass membrane protein</topology>
    </subcellularLocation>
</comment>
<evidence type="ECO:0000256" key="1">
    <source>
        <dbReference type="ARBA" id="ARBA00004141"/>
    </source>
</evidence>
<protein>
    <submittedName>
        <fullName evidence="6">Uncharacterized protein</fullName>
    </submittedName>
</protein>
<dbReference type="EMBL" id="JAAMOB010000013">
    <property type="protein sequence ID" value="KAF4106024.1"/>
    <property type="molecule type" value="Genomic_DNA"/>
</dbReference>
<keyword evidence="5" id="KW-0472">Membrane</keyword>
<evidence type="ECO:0000256" key="4">
    <source>
        <dbReference type="ARBA" id="ARBA00022989"/>
    </source>
</evidence>
<reference evidence="6 7" key="1">
    <citation type="submission" date="2020-04" db="EMBL/GenBank/DDBJ databases">
        <title>Chromosome-level genome assembly of a cyprinid fish Onychostoma macrolepis by integration of Nanopore Sequencing, Bionano and Hi-C technology.</title>
        <authorList>
            <person name="Wang D."/>
        </authorList>
    </citation>
    <scope>NUCLEOTIDE SEQUENCE [LARGE SCALE GENOMIC DNA]</scope>
    <source>
        <strain evidence="6">SWU-2019</strain>
        <tissue evidence="6">Muscle</tissue>
    </source>
</reference>
<dbReference type="GO" id="GO:0031966">
    <property type="term" value="C:mitochondrial membrane"/>
    <property type="evidence" value="ECO:0007669"/>
    <property type="project" value="TreeGrafter"/>
</dbReference>
<dbReference type="InterPro" id="IPR038213">
    <property type="entry name" value="IFI6/IFI27-like_sf"/>
</dbReference>
<evidence type="ECO:0000256" key="5">
    <source>
        <dbReference type="ARBA" id="ARBA00023136"/>
    </source>
</evidence>
<dbReference type="InterPro" id="IPR009311">
    <property type="entry name" value="IFI6/IFI27-like"/>
</dbReference>
<sequence length="130" mass="11368">MDPCTIIAAGAGAVATVVAAPLVLGAAGFTAGGIVAGSYAASMMSAAAVANGGGIAAGSAVAVLQAAGMAGIPVAAQAVLGAIGGTVGVAVGGPLICSAGATGAVASGGIMGTVGTAVSSVARLIGNCTA</sequence>
<keyword evidence="4" id="KW-1133">Transmembrane helix</keyword>
<gene>
    <name evidence="6" type="ORF">G5714_013686</name>
</gene>
<evidence type="ECO:0000313" key="7">
    <source>
        <dbReference type="Proteomes" id="UP000579812"/>
    </source>
</evidence>
<dbReference type="Proteomes" id="UP000579812">
    <property type="component" value="Unassembled WGS sequence"/>
</dbReference>
<name>A0A7J6CG06_9TELE</name>
<accession>A0A7J6CG06</accession>
<dbReference type="Gene3D" id="6.10.110.10">
    <property type="match status" value="1"/>
</dbReference>
<proteinExistence type="inferred from homology"/>
<dbReference type="PANTHER" id="PTHR16932">
    <property type="entry name" value="INTERFERON ALPHA-INDUCIBLE PROTEIN 27"/>
    <property type="match status" value="1"/>
</dbReference>
<evidence type="ECO:0000256" key="3">
    <source>
        <dbReference type="ARBA" id="ARBA00022692"/>
    </source>
</evidence>
<dbReference type="GO" id="GO:0001836">
    <property type="term" value="P:release of cytochrome c from mitochondria"/>
    <property type="evidence" value="ECO:0007669"/>
    <property type="project" value="TreeGrafter"/>
</dbReference>
<evidence type="ECO:0000256" key="2">
    <source>
        <dbReference type="ARBA" id="ARBA00007262"/>
    </source>
</evidence>
<evidence type="ECO:0000313" key="6">
    <source>
        <dbReference type="EMBL" id="KAF4106024.1"/>
    </source>
</evidence>
<dbReference type="PANTHER" id="PTHR16932:SF37">
    <property type="entry name" value="ISG12-1 PROTEIN-RELATED"/>
    <property type="match status" value="1"/>
</dbReference>
<organism evidence="6 7">
    <name type="scientific">Onychostoma macrolepis</name>
    <dbReference type="NCBI Taxonomy" id="369639"/>
    <lineage>
        <taxon>Eukaryota</taxon>
        <taxon>Metazoa</taxon>
        <taxon>Chordata</taxon>
        <taxon>Craniata</taxon>
        <taxon>Vertebrata</taxon>
        <taxon>Euteleostomi</taxon>
        <taxon>Actinopterygii</taxon>
        <taxon>Neopterygii</taxon>
        <taxon>Teleostei</taxon>
        <taxon>Ostariophysi</taxon>
        <taxon>Cypriniformes</taxon>
        <taxon>Cyprinidae</taxon>
        <taxon>Acrossocheilinae</taxon>
        <taxon>Onychostoma</taxon>
    </lineage>
</organism>
<comment type="similarity">
    <text evidence="2">Belongs to the IFI6/IFI27 family.</text>
</comment>
<comment type="caution">
    <text evidence="6">The sequence shown here is derived from an EMBL/GenBank/DDBJ whole genome shotgun (WGS) entry which is preliminary data.</text>
</comment>
<dbReference type="GO" id="GO:0097193">
    <property type="term" value="P:intrinsic apoptotic signaling pathway"/>
    <property type="evidence" value="ECO:0007669"/>
    <property type="project" value="TreeGrafter"/>
</dbReference>
<keyword evidence="3" id="KW-0812">Transmembrane</keyword>
<dbReference type="AlphaFoldDB" id="A0A7J6CG06"/>